<dbReference type="PROSITE" id="PS51257">
    <property type="entry name" value="PROKAR_LIPOPROTEIN"/>
    <property type="match status" value="1"/>
</dbReference>
<accession>A0A7U7J484</accession>
<comment type="caution">
    <text evidence="2">The sequence shown here is derived from an EMBL/GenBank/DDBJ whole genome shotgun (WGS) entry which is preliminary data.</text>
</comment>
<gene>
    <name evidence="2" type="ORF">BN874_200057</name>
</gene>
<dbReference type="Proteomes" id="UP000019184">
    <property type="component" value="Unassembled WGS sequence"/>
</dbReference>
<evidence type="ECO:0000313" key="2">
    <source>
        <dbReference type="EMBL" id="CDH44987.1"/>
    </source>
</evidence>
<reference evidence="2 3" key="1">
    <citation type="journal article" date="2014" name="ISME J.">
        <title>Candidatus Competibacter-lineage genomes retrieved from metagenomes reveal functional metabolic diversity.</title>
        <authorList>
            <person name="McIlroy S.J."/>
            <person name="Albertsen M."/>
            <person name="Andresen E.K."/>
            <person name="Saunders A.M."/>
            <person name="Kristiansen R."/>
            <person name="Stokholm-Bjerregaard M."/>
            <person name="Nielsen K.L."/>
            <person name="Nielsen P.H."/>
        </authorList>
    </citation>
    <scope>NUCLEOTIDE SEQUENCE [LARGE SCALE GENOMIC DNA]</scope>
    <source>
        <strain evidence="2 3">Run_B_J11</strain>
    </source>
</reference>
<protein>
    <submittedName>
        <fullName evidence="2">Uncharacterized protein</fullName>
    </submittedName>
</protein>
<proteinExistence type="predicted"/>
<keyword evidence="3" id="KW-1185">Reference proteome</keyword>
<sequence>MILSVSRITNSGLETTDVKPAATVGLGMVYSCGEPGSIHHSKPWRHIHETLSRRGRRPQLR</sequence>
<name>A0A7U7J484_9GAMM</name>
<organism evidence="2 3">
    <name type="scientific">Candidatus Contendobacter odensis Run_B_J11</name>
    <dbReference type="NCBI Taxonomy" id="1400861"/>
    <lineage>
        <taxon>Bacteria</taxon>
        <taxon>Pseudomonadati</taxon>
        <taxon>Pseudomonadota</taxon>
        <taxon>Gammaproteobacteria</taxon>
        <taxon>Candidatus Competibacteraceae</taxon>
        <taxon>Candidatus Contendibacter</taxon>
    </lineage>
</organism>
<evidence type="ECO:0000313" key="3">
    <source>
        <dbReference type="Proteomes" id="UP000019184"/>
    </source>
</evidence>
<dbReference type="EMBL" id="CBTK010000113">
    <property type="protein sequence ID" value="CDH44987.1"/>
    <property type="molecule type" value="Genomic_DNA"/>
</dbReference>
<evidence type="ECO:0000256" key="1">
    <source>
        <dbReference type="SAM" id="MobiDB-lite"/>
    </source>
</evidence>
<dbReference type="AlphaFoldDB" id="A0A7U7J484"/>
<feature type="region of interest" description="Disordered" evidence="1">
    <location>
        <begin position="41"/>
        <end position="61"/>
    </location>
</feature>